<protein>
    <submittedName>
        <fullName evidence="1">Uncharacterized protein</fullName>
    </submittedName>
</protein>
<dbReference type="OMA" id="APLRVCH"/>
<reference evidence="1" key="1">
    <citation type="submission" date="2025-08" db="UniProtKB">
        <authorList>
            <consortium name="Ensembl"/>
        </authorList>
    </citation>
    <scope>IDENTIFICATION</scope>
</reference>
<accession>A0A8D2ITC9</accession>
<keyword evidence="2" id="KW-1185">Reference proteome</keyword>
<name>A0A8D2ITC9_VARKO</name>
<evidence type="ECO:0000313" key="2">
    <source>
        <dbReference type="Proteomes" id="UP000694545"/>
    </source>
</evidence>
<evidence type="ECO:0000313" key="1">
    <source>
        <dbReference type="Ensembl" id="ENSVKKP00000005563.1"/>
    </source>
</evidence>
<proteinExistence type="predicted"/>
<reference evidence="1" key="2">
    <citation type="submission" date="2025-09" db="UniProtKB">
        <authorList>
            <consortium name="Ensembl"/>
        </authorList>
    </citation>
    <scope>IDENTIFICATION</scope>
</reference>
<organism evidence="1 2">
    <name type="scientific">Varanus komodoensis</name>
    <name type="common">Komodo dragon</name>
    <dbReference type="NCBI Taxonomy" id="61221"/>
    <lineage>
        <taxon>Eukaryota</taxon>
        <taxon>Metazoa</taxon>
        <taxon>Chordata</taxon>
        <taxon>Craniata</taxon>
        <taxon>Vertebrata</taxon>
        <taxon>Euteleostomi</taxon>
        <taxon>Lepidosauria</taxon>
        <taxon>Squamata</taxon>
        <taxon>Bifurcata</taxon>
        <taxon>Unidentata</taxon>
        <taxon>Episquamata</taxon>
        <taxon>Toxicofera</taxon>
        <taxon>Anguimorpha</taxon>
        <taxon>Paleoanguimorpha</taxon>
        <taxon>Varanoidea</taxon>
        <taxon>Varanidae</taxon>
        <taxon>Varanus</taxon>
    </lineage>
</organism>
<dbReference type="Proteomes" id="UP000694545">
    <property type="component" value="Unplaced"/>
</dbReference>
<dbReference type="Ensembl" id="ENSVKKT00000005718.1">
    <property type="protein sequence ID" value="ENSVKKP00000005563.1"/>
    <property type="gene ID" value="ENSVKKG00000004089.1"/>
</dbReference>
<sequence length="71" mass="7513">MAAPVEVGYVACCANRAGPGVVSWGRAGLVAFGSCHSVVLYDPQVRREGRPSLPLLHVGFVGVRRLLAHND</sequence>
<dbReference type="AlphaFoldDB" id="A0A8D2ITC9"/>